<name>A0ABZ0WRT3_9BURK</name>
<dbReference type="InterPro" id="IPR024230">
    <property type="entry name" value="GspL_cyto_dom"/>
</dbReference>
<keyword evidence="5" id="KW-0997">Cell inner membrane</keyword>
<evidence type="ECO:0000313" key="14">
    <source>
        <dbReference type="Proteomes" id="UP001325479"/>
    </source>
</evidence>
<proteinExistence type="inferred from homology"/>
<gene>
    <name evidence="13" type="primary">gspL</name>
    <name evidence="13" type="ORF">U0042_09835</name>
</gene>
<feature type="region of interest" description="Disordered" evidence="10">
    <location>
        <begin position="327"/>
        <end position="377"/>
    </location>
</feature>
<keyword evidence="4" id="KW-1003">Cell membrane</keyword>
<dbReference type="Proteomes" id="UP001325479">
    <property type="component" value="Chromosome"/>
</dbReference>
<evidence type="ECO:0000259" key="12">
    <source>
        <dbReference type="Pfam" id="PF12693"/>
    </source>
</evidence>
<dbReference type="SUPFAM" id="SSF53067">
    <property type="entry name" value="Actin-like ATPase domain"/>
    <property type="match status" value="1"/>
</dbReference>
<dbReference type="InterPro" id="IPR007812">
    <property type="entry name" value="T2SS_protein-GspL"/>
</dbReference>
<evidence type="ECO:0000256" key="4">
    <source>
        <dbReference type="ARBA" id="ARBA00022475"/>
    </source>
</evidence>
<keyword evidence="6" id="KW-0812">Transmembrane</keyword>
<evidence type="ECO:0000256" key="8">
    <source>
        <dbReference type="ARBA" id="ARBA00022989"/>
    </source>
</evidence>
<dbReference type="InterPro" id="IPR043129">
    <property type="entry name" value="ATPase_NBD"/>
</dbReference>
<keyword evidence="14" id="KW-1185">Reference proteome</keyword>
<dbReference type="NCBIfam" id="TIGR01709">
    <property type="entry name" value="typeII_sec_gspL"/>
    <property type="match status" value="1"/>
</dbReference>
<feature type="compositionally biased region" description="Basic and acidic residues" evidence="10">
    <location>
        <begin position="154"/>
        <end position="176"/>
    </location>
</feature>
<evidence type="ECO:0000256" key="2">
    <source>
        <dbReference type="ARBA" id="ARBA00005318"/>
    </source>
</evidence>
<dbReference type="Gene3D" id="3.30.420.380">
    <property type="match status" value="1"/>
</dbReference>
<dbReference type="RefSeq" id="WP_114814329.1">
    <property type="nucleotide sequence ID" value="NZ_CP139965.1"/>
</dbReference>
<keyword evidence="9" id="KW-0472">Membrane</keyword>
<dbReference type="InterPro" id="IPR025691">
    <property type="entry name" value="GspL_pp_dom"/>
</dbReference>
<accession>A0ABZ0WRT3</accession>
<evidence type="ECO:0000256" key="9">
    <source>
        <dbReference type="ARBA" id="ARBA00023136"/>
    </source>
</evidence>
<comment type="similarity">
    <text evidence="2">Belongs to the GSP L family.</text>
</comment>
<feature type="domain" description="GspL periplasmic" evidence="12">
    <location>
        <begin position="426"/>
        <end position="537"/>
    </location>
</feature>
<evidence type="ECO:0000313" key="13">
    <source>
        <dbReference type="EMBL" id="WQD79945.1"/>
    </source>
</evidence>
<sequence length="579" mass="61615">MTTLVVLLPAIPFRNTNLDGEYKEHDEHDESVHYALFDRRGQIVQTGECVPSALPKAQTAVLILSARDTLLLEASLPPVAGPKLRKLLPNVVEEFLIDDAQRSHIAVAPARKGEANRVVAVVDRERFAAVVQRFAALGYGQLRVVPLAHCMPSPEHEPPDDAHEAHESHEARREPELAPGDDEDASEASLLAGETDARHASRHSGVLIVRRAPLAQTTAGTGSEAEAHAAATVLMQTATQEQAAYANGDEPRDNAVAASVEHVGPLESIAAAEPPQRVELAIRQGPTGFGMEVSADRLDTTIAELARRGTLQVWALTATGVADAAGEANEATTAARPATKAQDHAHSASMEHAIHHSGPSNSSQTSTQTSAQLSSQTSPHSAFPLAAQTFAWAHLARNALACPFDLCQFEFAHAGRGAASGHGGLRPWWPAIALVVTSVGVSVAAVNVQWWQLRHRQDALNAQMTALVKDAFPGVTLVLDPHTQMQIELKRLRGAAGDLRPDDYLVLAAALSRALGPIPSSALATLDYSDGVLAVTFKPETAIDGDGLRRRLVAQGVSTQEDNGKWLLGSLNSTTRAPR</sequence>
<evidence type="ECO:0000256" key="7">
    <source>
        <dbReference type="ARBA" id="ARBA00022927"/>
    </source>
</evidence>
<dbReference type="Pfam" id="PF12693">
    <property type="entry name" value="GspL_C"/>
    <property type="match status" value="1"/>
</dbReference>
<feature type="domain" description="GspL cytoplasmic actin-ATPase-like" evidence="11">
    <location>
        <begin position="55"/>
        <end position="157"/>
    </location>
</feature>
<feature type="region of interest" description="Disordered" evidence="10">
    <location>
        <begin position="150"/>
        <end position="186"/>
    </location>
</feature>
<organism evidence="13 14">
    <name type="scientific">Paraburkholderia kururiensis</name>
    <dbReference type="NCBI Taxonomy" id="984307"/>
    <lineage>
        <taxon>Bacteria</taxon>
        <taxon>Pseudomonadati</taxon>
        <taxon>Pseudomonadota</taxon>
        <taxon>Betaproteobacteria</taxon>
        <taxon>Burkholderiales</taxon>
        <taxon>Burkholderiaceae</taxon>
        <taxon>Paraburkholderia</taxon>
    </lineage>
</organism>
<evidence type="ECO:0000256" key="5">
    <source>
        <dbReference type="ARBA" id="ARBA00022519"/>
    </source>
</evidence>
<evidence type="ECO:0000256" key="1">
    <source>
        <dbReference type="ARBA" id="ARBA00004377"/>
    </source>
</evidence>
<evidence type="ECO:0000259" key="11">
    <source>
        <dbReference type="Pfam" id="PF05134"/>
    </source>
</evidence>
<dbReference type="EMBL" id="CP139965">
    <property type="protein sequence ID" value="WQD79945.1"/>
    <property type="molecule type" value="Genomic_DNA"/>
</dbReference>
<evidence type="ECO:0000256" key="6">
    <source>
        <dbReference type="ARBA" id="ARBA00022692"/>
    </source>
</evidence>
<evidence type="ECO:0000256" key="3">
    <source>
        <dbReference type="ARBA" id="ARBA00022448"/>
    </source>
</evidence>
<protein>
    <submittedName>
        <fullName evidence="13">Type II secretion system protein GspL</fullName>
    </submittedName>
</protein>
<evidence type="ECO:0000256" key="10">
    <source>
        <dbReference type="SAM" id="MobiDB-lite"/>
    </source>
</evidence>
<dbReference type="Pfam" id="PF05134">
    <property type="entry name" value="T2SSL"/>
    <property type="match status" value="1"/>
</dbReference>
<comment type="subcellular location">
    <subcellularLocation>
        <location evidence="1">Cell inner membrane</location>
        <topology evidence="1">Single-pass membrane protein</topology>
    </subcellularLocation>
</comment>
<keyword evidence="7" id="KW-0653">Protein transport</keyword>
<reference evidence="13 14" key="1">
    <citation type="submission" date="2023-12" db="EMBL/GenBank/DDBJ databases">
        <title>Genome sequencing and assembly of bacterial species from a model synthetic community.</title>
        <authorList>
            <person name="Hogle S.L."/>
        </authorList>
    </citation>
    <scope>NUCLEOTIDE SEQUENCE [LARGE SCALE GENOMIC DNA]</scope>
    <source>
        <strain evidence="13 14">HAMBI 2494</strain>
    </source>
</reference>
<keyword evidence="8" id="KW-1133">Transmembrane helix</keyword>
<keyword evidence="3" id="KW-0813">Transport</keyword>
<feature type="compositionally biased region" description="Low complexity" evidence="10">
    <location>
        <begin position="360"/>
        <end position="377"/>
    </location>
</feature>